<proteinExistence type="predicted"/>
<comment type="caution">
    <text evidence="1">The sequence shown here is derived from an EMBL/GenBank/DDBJ whole genome shotgun (WGS) entry which is preliminary data.</text>
</comment>
<organism evidence="1 2">
    <name type="scientific">Corticimicrobacter populi</name>
    <dbReference type="NCBI Taxonomy" id="2175229"/>
    <lineage>
        <taxon>Bacteria</taxon>
        <taxon>Pseudomonadati</taxon>
        <taxon>Pseudomonadota</taxon>
        <taxon>Betaproteobacteria</taxon>
        <taxon>Burkholderiales</taxon>
        <taxon>Alcaligenaceae</taxon>
        <taxon>Corticimicrobacter</taxon>
    </lineage>
</organism>
<dbReference type="Proteomes" id="UP000245212">
    <property type="component" value="Unassembled WGS sequence"/>
</dbReference>
<dbReference type="AlphaFoldDB" id="A0A2V1JYJ8"/>
<evidence type="ECO:0000313" key="1">
    <source>
        <dbReference type="EMBL" id="PWF22711.1"/>
    </source>
</evidence>
<keyword evidence="2" id="KW-1185">Reference proteome</keyword>
<name>A0A2V1JYJ8_9BURK</name>
<accession>A0A2V1JYJ8</accession>
<sequence length="38" mass="4193">MRPPAGCRTVLQICQGARKVVRKTARPSIQTGNERTVL</sequence>
<dbReference type="EMBL" id="QETA01000004">
    <property type="protein sequence ID" value="PWF22711.1"/>
    <property type="molecule type" value="Genomic_DNA"/>
</dbReference>
<gene>
    <name evidence="1" type="ORF">DD235_11605</name>
</gene>
<reference evidence="2" key="1">
    <citation type="submission" date="2018-05" db="EMBL/GenBank/DDBJ databases">
        <authorList>
            <person name="Li Y."/>
        </authorList>
    </citation>
    <scope>NUCLEOTIDE SEQUENCE [LARGE SCALE GENOMIC DNA]</scope>
    <source>
        <strain evidence="2">3d-2-2</strain>
    </source>
</reference>
<evidence type="ECO:0000313" key="2">
    <source>
        <dbReference type="Proteomes" id="UP000245212"/>
    </source>
</evidence>
<dbReference type="NCBIfam" id="TIGR01053">
    <property type="entry name" value="LSD1"/>
    <property type="match status" value="1"/>
</dbReference>
<protein>
    <submittedName>
        <fullName evidence="1">Uncharacterized protein</fullName>
    </submittedName>
</protein>